<organism evidence="10 11">
    <name type="scientific">Paraburkholderia acidicola</name>
    <dbReference type="NCBI Taxonomy" id="1912599"/>
    <lineage>
        <taxon>Bacteria</taxon>
        <taxon>Pseudomonadati</taxon>
        <taxon>Pseudomonadota</taxon>
        <taxon>Betaproteobacteria</taxon>
        <taxon>Burkholderiales</taxon>
        <taxon>Burkholderiaceae</taxon>
        <taxon>Paraburkholderia</taxon>
    </lineage>
</organism>
<dbReference type="PANTHER" id="PTHR30386:SF26">
    <property type="entry name" value="TRANSPORT PROTEIN COMB"/>
    <property type="match status" value="1"/>
</dbReference>
<dbReference type="RefSeq" id="WP_096723157.1">
    <property type="nucleotide sequence ID" value="NZ_MTZV01000006.1"/>
</dbReference>
<feature type="domain" description="Multidrug resistance protein MdtA-like barrel-sandwich hybrid" evidence="8">
    <location>
        <begin position="74"/>
        <end position="277"/>
    </location>
</feature>
<reference evidence="10 11" key="1">
    <citation type="submission" date="2017-01" db="EMBL/GenBank/DDBJ databases">
        <title>Whole-Genome Shotgun Sequencing of Two beta-Proteobacterial Species in Search of the Bulgecin Biosynthetic Cluster.</title>
        <authorList>
            <person name="Horsman M.E."/>
            <person name="Marous D.R."/>
            <person name="Li R."/>
            <person name="Oliver R.A."/>
            <person name="Byun B."/>
            <person name="Emrich S.J."/>
            <person name="Boggess B."/>
            <person name="Townsend C.A."/>
            <person name="Mobashery S."/>
        </authorList>
    </citation>
    <scope>NUCLEOTIDE SEQUENCE [LARGE SCALE GENOMIC DNA]</scope>
    <source>
        <strain evidence="10 11">ATCC 31363</strain>
    </source>
</reference>
<dbReference type="InterPro" id="IPR058634">
    <property type="entry name" value="AaeA-lik-b-barrel"/>
</dbReference>
<feature type="transmembrane region" description="Helical" evidence="7">
    <location>
        <begin position="39"/>
        <end position="58"/>
    </location>
</feature>
<comment type="caution">
    <text evidence="10">The sequence shown here is derived from an EMBL/GenBank/DDBJ whole genome shotgun (WGS) entry which is preliminary data.</text>
</comment>
<protein>
    <submittedName>
        <fullName evidence="10">Multidrug export protein EmrA</fullName>
    </submittedName>
</protein>
<feature type="region of interest" description="Disordered" evidence="6">
    <location>
        <begin position="1"/>
        <end position="31"/>
    </location>
</feature>
<keyword evidence="3 7" id="KW-1133">Transmembrane helix</keyword>
<keyword evidence="5" id="KW-0175">Coiled coil</keyword>
<dbReference type="OrthoDB" id="9811754at2"/>
<keyword evidence="4 7" id="KW-0472">Membrane</keyword>
<evidence type="ECO:0000259" key="8">
    <source>
        <dbReference type="Pfam" id="PF25917"/>
    </source>
</evidence>
<dbReference type="SUPFAM" id="SSF111369">
    <property type="entry name" value="HlyD-like secretion proteins"/>
    <property type="match status" value="2"/>
</dbReference>
<evidence type="ECO:0000259" key="9">
    <source>
        <dbReference type="Pfam" id="PF25963"/>
    </source>
</evidence>
<evidence type="ECO:0000313" key="10">
    <source>
        <dbReference type="EMBL" id="PCE21855.1"/>
    </source>
</evidence>
<evidence type="ECO:0000256" key="5">
    <source>
        <dbReference type="SAM" id="Coils"/>
    </source>
</evidence>
<feature type="compositionally biased region" description="Low complexity" evidence="6">
    <location>
        <begin position="8"/>
        <end position="20"/>
    </location>
</feature>
<dbReference type="PANTHER" id="PTHR30386">
    <property type="entry name" value="MEMBRANE FUSION SUBUNIT OF EMRAB-TOLC MULTIDRUG EFFLUX PUMP"/>
    <property type="match status" value="1"/>
</dbReference>
<dbReference type="EMBL" id="MTZV01000006">
    <property type="protein sequence ID" value="PCE21855.1"/>
    <property type="molecule type" value="Genomic_DNA"/>
</dbReference>
<evidence type="ECO:0000256" key="4">
    <source>
        <dbReference type="ARBA" id="ARBA00023136"/>
    </source>
</evidence>
<dbReference type="InterPro" id="IPR058625">
    <property type="entry name" value="MdtA-like_BSH"/>
</dbReference>
<dbReference type="Gene3D" id="2.40.50.100">
    <property type="match status" value="1"/>
</dbReference>
<dbReference type="Proteomes" id="UP000218022">
    <property type="component" value="Unassembled WGS sequence"/>
</dbReference>
<dbReference type="InterPro" id="IPR050739">
    <property type="entry name" value="MFP"/>
</dbReference>
<feature type="coiled-coil region" evidence="5">
    <location>
        <begin position="215"/>
        <end position="249"/>
    </location>
</feature>
<name>A0A2A4EM65_9BURK</name>
<dbReference type="GO" id="GO:0016020">
    <property type="term" value="C:membrane"/>
    <property type="evidence" value="ECO:0007669"/>
    <property type="project" value="UniProtKB-SubCell"/>
</dbReference>
<feature type="domain" description="p-hydroxybenzoic acid efflux pump subunit AaeA-like beta-barrel" evidence="9">
    <location>
        <begin position="282"/>
        <end position="356"/>
    </location>
</feature>
<evidence type="ECO:0000256" key="2">
    <source>
        <dbReference type="ARBA" id="ARBA00022692"/>
    </source>
</evidence>
<evidence type="ECO:0000256" key="1">
    <source>
        <dbReference type="ARBA" id="ARBA00004167"/>
    </source>
</evidence>
<evidence type="ECO:0000256" key="7">
    <source>
        <dbReference type="SAM" id="Phobius"/>
    </source>
</evidence>
<dbReference type="AlphaFoldDB" id="A0A2A4EM65"/>
<dbReference type="Gene3D" id="2.40.30.170">
    <property type="match status" value="1"/>
</dbReference>
<comment type="subcellular location">
    <subcellularLocation>
        <location evidence="1">Membrane</location>
        <topology evidence="1">Single-pass membrane protein</topology>
    </subcellularLocation>
</comment>
<dbReference type="Pfam" id="PF25963">
    <property type="entry name" value="Beta-barrel_AAEA"/>
    <property type="match status" value="1"/>
</dbReference>
<evidence type="ECO:0000256" key="6">
    <source>
        <dbReference type="SAM" id="MobiDB-lite"/>
    </source>
</evidence>
<sequence length="376" mass="39925">MATDHTEAGGQAANPAAPNESGAPGNGTSPGRKPGGKRLFIVIVIACILVVVGGWYYFSTRNTETTDDAQVDGNAVTVAPKVAGYVVTLAIRDNQRVKAGDLLIKIDPRDYLAARDQAQASLEVARAQLENAQANLTVTRVSAPAKLVQAKAQVAQASANQVLAAADDRRQTTLDARATTQAARDQASAQLRSAAATLTNNQAQVDIAKLVPETVAQSQAQVDQASAQVRQAQAQLEAAQLNLSYTEIRAPQDGWVTLRNVQLGSYVQAGQSLFSLVSPDVWITANFKENQLSRMRVGQKVSIRVDAYGQLRLKGHIDSIQQGTGSRFSAFPAENATGNFVKIVQRIPVKIVIDSGLDANLPLPLGASVDPEVDLQ</sequence>
<keyword evidence="2 7" id="KW-0812">Transmembrane</keyword>
<proteinExistence type="predicted"/>
<accession>A0A2A4EM65</accession>
<evidence type="ECO:0000313" key="11">
    <source>
        <dbReference type="Proteomes" id="UP000218022"/>
    </source>
</evidence>
<dbReference type="Gene3D" id="1.10.287.470">
    <property type="entry name" value="Helix hairpin bin"/>
    <property type="match status" value="1"/>
</dbReference>
<gene>
    <name evidence="10" type="ORF">BWP39_19485</name>
</gene>
<evidence type="ECO:0000256" key="3">
    <source>
        <dbReference type="ARBA" id="ARBA00022989"/>
    </source>
</evidence>
<dbReference type="Pfam" id="PF25917">
    <property type="entry name" value="BSH_RND"/>
    <property type="match status" value="1"/>
</dbReference>